<dbReference type="EMBL" id="SOEC01000024">
    <property type="protein sequence ID" value="TDX23700.1"/>
    <property type="molecule type" value="Genomic_DNA"/>
</dbReference>
<proteinExistence type="predicted"/>
<dbReference type="RefSeq" id="WP_279587005.1">
    <property type="nucleotide sequence ID" value="NZ_SOEC01000024.1"/>
</dbReference>
<evidence type="ECO:0000313" key="1">
    <source>
        <dbReference type="EMBL" id="TDX23700.1"/>
    </source>
</evidence>
<organism evidence="1 2">
    <name type="scientific">Modicisalibacter xianhensis</name>
    <dbReference type="NCBI Taxonomy" id="442341"/>
    <lineage>
        <taxon>Bacteria</taxon>
        <taxon>Pseudomonadati</taxon>
        <taxon>Pseudomonadota</taxon>
        <taxon>Gammaproteobacteria</taxon>
        <taxon>Oceanospirillales</taxon>
        <taxon>Halomonadaceae</taxon>
        <taxon>Modicisalibacter</taxon>
    </lineage>
</organism>
<accession>A0A4R8FD13</accession>
<gene>
    <name evidence="1" type="ORF">DFO67_12417</name>
</gene>
<dbReference type="AlphaFoldDB" id="A0A4R8FD13"/>
<evidence type="ECO:0000313" key="2">
    <source>
        <dbReference type="Proteomes" id="UP000294489"/>
    </source>
</evidence>
<name>A0A4R8FD13_9GAMM</name>
<dbReference type="Proteomes" id="UP000294489">
    <property type="component" value="Unassembled WGS sequence"/>
</dbReference>
<reference evidence="1 2" key="1">
    <citation type="submission" date="2019-03" db="EMBL/GenBank/DDBJ databases">
        <title>Freshwater and sediment microbial communities from various areas in North America, analyzing microbe dynamics in response to fracking.</title>
        <authorList>
            <person name="Lamendella R."/>
        </authorList>
    </citation>
    <scope>NUCLEOTIDE SEQUENCE [LARGE SCALE GENOMIC DNA]</scope>
    <source>
        <strain evidence="1 2">6_TX</strain>
    </source>
</reference>
<protein>
    <submittedName>
        <fullName evidence="1">Uncharacterized protein</fullName>
    </submittedName>
</protein>
<comment type="caution">
    <text evidence="1">The sequence shown here is derived from an EMBL/GenBank/DDBJ whole genome shotgun (WGS) entry which is preliminary data.</text>
</comment>
<sequence>MSLIKALTELLQAQGRYPNRIDTAAQVLKIGQDCHLSADD</sequence>